<proteinExistence type="predicted"/>
<name>A0ABY7X0V0_9BACL</name>
<evidence type="ECO:0000256" key="1">
    <source>
        <dbReference type="SAM" id="Phobius"/>
    </source>
</evidence>
<keyword evidence="1" id="KW-0472">Membrane</keyword>
<dbReference type="RefSeq" id="WP_026824914.1">
    <property type="nucleotide sequence ID" value="NZ_CP118099.1"/>
</dbReference>
<organism evidence="2 3">
    <name type="scientific">Exiguobacterium marinum</name>
    <dbReference type="NCBI Taxonomy" id="273528"/>
    <lineage>
        <taxon>Bacteria</taxon>
        <taxon>Bacillati</taxon>
        <taxon>Bacillota</taxon>
        <taxon>Bacilli</taxon>
        <taxon>Bacillales</taxon>
        <taxon>Bacillales Family XII. Incertae Sedis</taxon>
        <taxon>Exiguobacterium</taxon>
    </lineage>
</organism>
<evidence type="ECO:0000313" key="3">
    <source>
        <dbReference type="Proteomes" id="UP001213680"/>
    </source>
</evidence>
<dbReference type="Proteomes" id="UP001213680">
    <property type="component" value="Chromosome"/>
</dbReference>
<feature type="transmembrane region" description="Helical" evidence="1">
    <location>
        <begin position="61"/>
        <end position="79"/>
    </location>
</feature>
<reference evidence="2 3" key="1">
    <citation type="submission" date="2023-02" db="EMBL/GenBank/DDBJ databases">
        <title>A bacterium isolated from plastisphere.</title>
        <authorList>
            <person name="Sun Y."/>
        </authorList>
    </citation>
    <scope>NUCLEOTIDE SEQUENCE [LARGE SCALE GENOMIC DNA]</scope>
    <source>
        <strain evidence="3">a-1</strain>
    </source>
</reference>
<accession>A0ABY7X0V0</accession>
<keyword evidence="1" id="KW-1133">Transmembrane helix</keyword>
<keyword evidence="3" id="KW-1185">Reference proteome</keyword>
<keyword evidence="1" id="KW-0812">Transmembrane</keyword>
<gene>
    <name evidence="2" type="ORF">PTI97_13000</name>
</gene>
<evidence type="ECO:0000313" key="2">
    <source>
        <dbReference type="EMBL" id="WDH75734.1"/>
    </source>
</evidence>
<dbReference type="EMBL" id="CP118099">
    <property type="protein sequence ID" value="WDH75734.1"/>
    <property type="molecule type" value="Genomic_DNA"/>
</dbReference>
<sequence length="80" mass="9324">MHHRPMTREWAGQIQEWTYGAPYDFYNQPHSEEGITELMTYQAIMDGHSSRQINGTHQRKFVPLVASSSPVLFLMCFFTS</sequence>
<protein>
    <submittedName>
        <fullName evidence="2">Uncharacterized protein</fullName>
    </submittedName>
</protein>